<dbReference type="GO" id="GO:0016747">
    <property type="term" value="F:acyltransferase activity, transferring groups other than amino-acyl groups"/>
    <property type="evidence" value="ECO:0007669"/>
    <property type="project" value="InterPro"/>
</dbReference>
<keyword evidence="1 4" id="KW-0808">Transferase</keyword>
<organism evidence="4 5">
    <name type="scientific">Halorientalis persicus</name>
    <dbReference type="NCBI Taxonomy" id="1367881"/>
    <lineage>
        <taxon>Archaea</taxon>
        <taxon>Methanobacteriati</taxon>
        <taxon>Methanobacteriota</taxon>
        <taxon>Stenosarchaea group</taxon>
        <taxon>Halobacteria</taxon>
        <taxon>Halobacteriales</taxon>
        <taxon>Haloarculaceae</taxon>
        <taxon>Halorientalis</taxon>
    </lineage>
</organism>
<dbReference type="PANTHER" id="PTHR43877">
    <property type="entry name" value="AMINOALKYLPHOSPHONATE N-ACETYLTRANSFERASE-RELATED-RELATED"/>
    <property type="match status" value="1"/>
</dbReference>
<gene>
    <name evidence="4" type="ORF">SAMN05216388_102746</name>
</gene>
<evidence type="ECO:0000259" key="3">
    <source>
        <dbReference type="PROSITE" id="PS51186"/>
    </source>
</evidence>
<keyword evidence="2" id="KW-0012">Acyltransferase</keyword>
<evidence type="ECO:0000313" key="4">
    <source>
        <dbReference type="EMBL" id="SEP02202.1"/>
    </source>
</evidence>
<dbReference type="RefSeq" id="WP_092663481.1">
    <property type="nucleotide sequence ID" value="NZ_FOCX01000027.1"/>
</dbReference>
<protein>
    <submittedName>
        <fullName evidence="4">Acetyltransferase (GNAT) family protein</fullName>
    </submittedName>
</protein>
<dbReference type="PROSITE" id="PS51186">
    <property type="entry name" value="GNAT"/>
    <property type="match status" value="1"/>
</dbReference>
<dbReference type="OrthoDB" id="38613at2157"/>
<dbReference type="InterPro" id="IPR050832">
    <property type="entry name" value="Bact_Acetyltransf"/>
</dbReference>
<dbReference type="Pfam" id="PF00583">
    <property type="entry name" value="Acetyltransf_1"/>
    <property type="match status" value="1"/>
</dbReference>
<dbReference type="Gene3D" id="3.40.630.30">
    <property type="match status" value="1"/>
</dbReference>
<reference evidence="5" key="1">
    <citation type="submission" date="2016-10" db="EMBL/GenBank/DDBJ databases">
        <authorList>
            <person name="Varghese N."/>
            <person name="Submissions S."/>
        </authorList>
    </citation>
    <scope>NUCLEOTIDE SEQUENCE [LARGE SCALE GENOMIC DNA]</scope>
    <source>
        <strain evidence="5">IBRC-M 10043</strain>
    </source>
</reference>
<dbReference type="InterPro" id="IPR016181">
    <property type="entry name" value="Acyl_CoA_acyltransferase"/>
</dbReference>
<accession>A0A1H8UG30</accession>
<dbReference type="CDD" id="cd04301">
    <property type="entry name" value="NAT_SF"/>
    <property type="match status" value="1"/>
</dbReference>
<evidence type="ECO:0000256" key="1">
    <source>
        <dbReference type="ARBA" id="ARBA00022679"/>
    </source>
</evidence>
<sequence>MNVERPDTDAADAIADLWVDLAEEQRDVGSHLRAAENRDTIGENVRRAIVADGLYVAVAEPDDEFDAEPGAVLGFVMFSAGSELLATTSTRGTIENLYVRPEYRDRGIGGELIGVAEEKLAVRGVDAVKLEVLAANEAARRFYRRQGYDPHRVQLEKSVESDNHSKG</sequence>
<proteinExistence type="predicted"/>
<dbReference type="AlphaFoldDB" id="A0A1H8UG30"/>
<keyword evidence="5" id="KW-1185">Reference proteome</keyword>
<name>A0A1H8UG30_9EURY</name>
<dbReference type="InterPro" id="IPR000182">
    <property type="entry name" value="GNAT_dom"/>
</dbReference>
<dbReference type="SUPFAM" id="SSF55729">
    <property type="entry name" value="Acyl-CoA N-acyltransferases (Nat)"/>
    <property type="match status" value="1"/>
</dbReference>
<dbReference type="EMBL" id="FOCX01000027">
    <property type="protein sequence ID" value="SEP02202.1"/>
    <property type="molecule type" value="Genomic_DNA"/>
</dbReference>
<evidence type="ECO:0000313" key="5">
    <source>
        <dbReference type="Proteomes" id="UP000198775"/>
    </source>
</evidence>
<dbReference type="Proteomes" id="UP000198775">
    <property type="component" value="Unassembled WGS sequence"/>
</dbReference>
<feature type="domain" description="N-acetyltransferase" evidence="3">
    <location>
        <begin position="1"/>
        <end position="167"/>
    </location>
</feature>
<evidence type="ECO:0000256" key="2">
    <source>
        <dbReference type="ARBA" id="ARBA00023315"/>
    </source>
</evidence>